<proteinExistence type="predicted"/>
<dbReference type="KEGG" id="dsc:ABOD76_06285"/>
<dbReference type="EMBL" id="CP158299">
    <property type="protein sequence ID" value="XBV85912.1"/>
    <property type="molecule type" value="Genomic_DNA"/>
</dbReference>
<reference evidence="1" key="1">
    <citation type="submission" date="2024-06" db="EMBL/GenBank/DDBJ databases">
        <title>Draft Genome Sequence of Deinococcus sonorensis Type Strain KR-87, a Biofilm Producing Representative of the Genus Deinococcus.</title>
        <authorList>
            <person name="Boren L.S."/>
            <person name="Grosso R.A."/>
            <person name="Hugenberg-Cox A.N."/>
            <person name="Hill J.T.E."/>
            <person name="Albert C.M."/>
            <person name="Tuohy J.M."/>
        </authorList>
    </citation>
    <scope>NUCLEOTIDE SEQUENCE</scope>
    <source>
        <strain evidence="1">KR-87</strain>
    </source>
</reference>
<sequence>MPTPLQPADLSAQTLLAAPTRITVDAQPLEARASAWYGTAQGNPNPFIVSVRVQTLDGAPLPAGTQLVTAYLVRGTQASQGRFVLEQNRGPQAAMQEWVSRTRADRTAFPNGAQLQVVALLNTSQGRQLLRVSPDVTVTTPN</sequence>
<name>A0AAU7UBD1_9DEIO</name>
<accession>A0AAU7UBD1</accession>
<protein>
    <recommendedName>
        <fullName evidence="2">DUF3124 domain-containing protein</fullName>
    </recommendedName>
</protein>
<evidence type="ECO:0008006" key="2">
    <source>
        <dbReference type="Google" id="ProtNLM"/>
    </source>
</evidence>
<gene>
    <name evidence="1" type="ORF">ABOD76_06285</name>
</gene>
<dbReference type="AlphaFoldDB" id="A0AAU7UBD1"/>
<evidence type="ECO:0000313" key="1">
    <source>
        <dbReference type="EMBL" id="XBV85912.1"/>
    </source>
</evidence>
<dbReference type="RefSeq" id="WP_350243956.1">
    <property type="nucleotide sequence ID" value="NZ_CP158299.1"/>
</dbReference>
<organism evidence="1">
    <name type="scientific">Deinococcus sonorensis KR-87</name>
    <dbReference type="NCBI Taxonomy" id="694439"/>
    <lineage>
        <taxon>Bacteria</taxon>
        <taxon>Thermotogati</taxon>
        <taxon>Deinococcota</taxon>
        <taxon>Deinococci</taxon>
        <taxon>Deinococcales</taxon>
        <taxon>Deinococcaceae</taxon>
        <taxon>Deinococcus</taxon>
    </lineage>
</organism>